<name>A0A0C9TRX0_SPHS4</name>
<organism evidence="1 2">
    <name type="scientific">Sphaerobolus stellatus (strain SS14)</name>
    <dbReference type="NCBI Taxonomy" id="990650"/>
    <lineage>
        <taxon>Eukaryota</taxon>
        <taxon>Fungi</taxon>
        <taxon>Dikarya</taxon>
        <taxon>Basidiomycota</taxon>
        <taxon>Agaricomycotina</taxon>
        <taxon>Agaricomycetes</taxon>
        <taxon>Phallomycetidae</taxon>
        <taxon>Geastrales</taxon>
        <taxon>Sphaerobolaceae</taxon>
        <taxon>Sphaerobolus</taxon>
    </lineage>
</organism>
<dbReference type="EMBL" id="KN837469">
    <property type="protein sequence ID" value="KIJ24649.1"/>
    <property type="molecule type" value="Genomic_DNA"/>
</dbReference>
<protein>
    <submittedName>
        <fullName evidence="1">Uncharacterized protein</fullName>
    </submittedName>
</protein>
<dbReference type="Proteomes" id="UP000054279">
    <property type="component" value="Unassembled WGS sequence"/>
</dbReference>
<accession>A0A0C9TRX0</accession>
<dbReference type="HOGENOM" id="CLU_1714469_0_0_1"/>
<proteinExistence type="predicted"/>
<dbReference type="AlphaFoldDB" id="A0A0C9TRX0"/>
<sequence length="153" mass="17014">MSSEKSEYHAPTGAEIRRKQAVAVNQSALLRMKYDESLALRTSLSALQYTFCSNEEPPFALGLRDQDSETILSRASVIYPFSGHRRHGSALMIQSSSKPTVGHARIEAASPRPIPLEYNDAPLWALHNPRKRQQGHMPVNRLSHSNVPGILIT</sequence>
<evidence type="ECO:0000313" key="2">
    <source>
        <dbReference type="Proteomes" id="UP000054279"/>
    </source>
</evidence>
<gene>
    <name evidence="1" type="ORF">M422DRAFT_274529</name>
</gene>
<evidence type="ECO:0000313" key="1">
    <source>
        <dbReference type="EMBL" id="KIJ24649.1"/>
    </source>
</evidence>
<keyword evidence="2" id="KW-1185">Reference proteome</keyword>
<reference evidence="1 2" key="1">
    <citation type="submission" date="2014-06" db="EMBL/GenBank/DDBJ databases">
        <title>Evolutionary Origins and Diversification of the Mycorrhizal Mutualists.</title>
        <authorList>
            <consortium name="DOE Joint Genome Institute"/>
            <consortium name="Mycorrhizal Genomics Consortium"/>
            <person name="Kohler A."/>
            <person name="Kuo A."/>
            <person name="Nagy L.G."/>
            <person name="Floudas D."/>
            <person name="Copeland A."/>
            <person name="Barry K.W."/>
            <person name="Cichocki N."/>
            <person name="Veneault-Fourrey C."/>
            <person name="LaButti K."/>
            <person name="Lindquist E.A."/>
            <person name="Lipzen A."/>
            <person name="Lundell T."/>
            <person name="Morin E."/>
            <person name="Murat C."/>
            <person name="Riley R."/>
            <person name="Ohm R."/>
            <person name="Sun H."/>
            <person name="Tunlid A."/>
            <person name="Henrissat B."/>
            <person name="Grigoriev I.V."/>
            <person name="Hibbett D.S."/>
            <person name="Martin F."/>
        </authorList>
    </citation>
    <scope>NUCLEOTIDE SEQUENCE [LARGE SCALE GENOMIC DNA]</scope>
    <source>
        <strain evidence="1 2">SS14</strain>
    </source>
</reference>